<name>A0A2J6PUF3_9HELO</name>
<evidence type="ECO:0000313" key="6">
    <source>
        <dbReference type="Proteomes" id="UP000235672"/>
    </source>
</evidence>
<dbReference type="GO" id="GO:0004066">
    <property type="term" value="F:asparagine synthase (glutamine-hydrolyzing) activity"/>
    <property type="evidence" value="ECO:0007669"/>
    <property type="project" value="InterPro"/>
</dbReference>
<gene>
    <name evidence="5" type="ORF">NA56DRAFT_578758</name>
</gene>
<dbReference type="CDD" id="cd01991">
    <property type="entry name" value="Asn_synthase_B_C"/>
    <property type="match status" value="1"/>
</dbReference>
<evidence type="ECO:0000256" key="2">
    <source>
        <dbReference type="ARBA" id="ARBA00022888"/>
    </source>
</evidence>
<dbReference type="GO" id="GO:0006529">
    <property type="term" value="P:asparagine biosynthetic process"/>
    <property type="evidence" value="ECO:0007669"/>
    <property type="project" value="UniProtKB-KW"/>
</dbReference>
<evidence type="ECO:0000259" key="4">
    <source>
        <dbReference type="PROSITE" id="PS51278"/>
    </source>
</evidence>
<dbReference type="InterPro" id="IPR014729">
    <property type="entry name" value="Rossmann-like_a/b/a_fold"/>
</dbReference>
<keyword evidence="1" id="KW-0028">Amino-acid biosynthesis</keyword>
<keyword evidence="6" id="KW-1185">Reference proteome</keyword>
<dbReference type="AlphaFoldDB" id="A0A2J6PUF3"/>
<feature type="domain" description="Glutamine amidotransferase type-2" evidence="4">
    <location>
        <begin position="2"/>
        <end position="249"/>
    </location>
</feature>
<dbReference type="InterPro" id="IPR001962">
    <property type="entry name" value="Asn_synthase"/>
</dbReference>
<dbReference type="EMBL" id="KZ613499">
    <property type="protein sequence ID" value="PMD17536.1"/>
    <property type="molecule type" value="Genomic_DNA"/>
</dbReference>
<accession>A0A2J6PUF3</accession>
<dbReference type="SUPFAM" id="SSF52402">
    <property type="entry name" value="Adenine nucleotide alpha hydrolases-like"/>
    <property type="match status" value="1"/>
</dbReference>
<dbReference type="InterPro" id="IPR051857">
    <property type="entry name" value="Asn_synthetase_domain"/>
</dbReference>
<protein>
    <recommendedName>
        <fullName evidence="4">Glutamine amidotransferase type-2 domain-containing protein</fullName>
    </recommendedName>
</protein>
<dbReference type="Gene3D" id="3.60.20.10">
    <property type="entry name" value="Glutamine Phosphoribosylpyrophosphate, subunit 1, domain 1"/>
    <property type="match status" value="1"/>
</dbReference>
<evidence type="ECO:0000313" key="5">
    <source>
        <dbReference type="EMBL" id="PMD17536.1"/>
    </source>
</evidence>
<keyword evidence="3" id="KW-0315">Glutamine amidotransferase</keyword>
<dbReference type="Proteomes" id="UP000235672">
    <property type="component" value="Unassembled WGS sequence"/>
</dbReference>
<proteinExistence type="predicted"/>
<keyword evidence="2" id="KW-0061">Asparagine biosynthesis</keyword>
<organism evidence="5 6">
    <name type="scientific">Hyaloscypha hepaticicola</name>
    <dbReference type="NCBI Taxonomy" id="2082293"/>
    <lineage>
        <taxon>Eukaryota</taxon>
        <taxon>Fungi</taxon>
        <taxon>Dikarya</taxon>
        <taxon>Ascomycota</taxon>
        <taxon>Pezizomycotina</taxon>
        <taxon>Leotiomycetes</taxon>
        <taxon>Helotiales</taxon>
        <taxon>Hyaloscyphaceae</taxon>
        <taxon>Hyaloscypha</taxon>
    </lineage>
</organism>
<reference evidence="5 6" key="1">
    <citation type="submission" date="2016-05" db="EMBL/GenBank/DDBJ databases">
        <title>A degradative enzymes factory behind the ericoid mycorrhizal symbiosis.</title>
        <authorList>
            <consortium name="DOE Joint Genome Institute"/>
            <person name="Martino E."/>
            <person name="Morin E."/>
            <person name="Grelet G."/>
            <person name="Kuo A."/>
            <person name="Kohler A."/>
            <person name="Daghino S."/>
            <person name="Barry K."/>
            <person name="Choi C."/>
            <person name="Cichocki N."/>
            <person name="Clum A."/>
            <person name="Copeland A."/>
            <person name="Hainaut M."/>
            <person name="Haridas S."/>
            <person name="Labutti K."/>
            <person name="Lindquist E."/>
            <person name="Lipzen A."/>
            <person name="Khouja H.-R."/>
            <person name="Murat C."/>
            <person name="Ohm R."/>
            <person name="Olson A."/>
            <person name="Spatafora J."/>
            <person name="Veneault-Fourrey C."/>
            <person name="Henrissat B."/>
            <person name="Grigoriev I."/>
            <person name="Martin F."/>
            <person name="Perotto S."/>
        </authorList>
    </citation>
    <scope>NUCLEOTIDE SEQUENCE [LARGE SCALE GENOMIC DNA]</scope>
    <source>
        <strain evidence="5 6">UAMH 7357</strain>
    </source>
</reference>
<dbReference type="Gene3D" id="3.40.50.620">
    <property type="entry name" value="HUPs"/>
    <property type="match status" value="1"/>
</dbReference>
<sequence>MCGIHVCVSTRSFKSPSDDLQQLLCSRGPDHTGESHVEIRIKDGHSYWISAFSTVLALRGDHTTAQPFIDPSSGSILCWNGEAWRIGSESIQGNDGQALFELLMGASSAQKSNTESTVAILRILHAVSGPFAFVFVDKIHNQIYFGRDRLGRRSLLYEISSDSTSLHISSVADPHSGSWQEVDADAIYEVSFEADPGLKSRDENDGLLSLSFASICRHLWEDHSAEGVVFPLGRFNRAHPSQGQTLNRQTESVQLLRRYLCESLKLRILNVPLPPGSADGHGVRVAVLFSGGLDCTVLARMAHDILPADQQIDLINVAFENPRVVKAAKNSAKVLDDGNEVGVGGAGHSAPAVTDGSLTGDSPFESCPDRGTGRKAYQELQTICPDRCWRFVAVNVPYKETVAHRNNVINLIRPHNTEMDLSIGYALYFAARGRGFASTNAQMTPVAYSTPARVLLSGLGADELFGGYTRHATAWSRRGFTGLLDELKLDIDRLGKRNLGRDDRVISHWGREARFPYLDENFVKWAVECPIWGKCGFQSSVLAEPEIPDLEPGKKVLRLLAYELGMHSVAQEKKRAIQFGARTAKMEVGSTKGTALIS</sequence>
<dbReference type="PANTHER" id="PTHR45937:SF1">
    <property type="entry name" value="ASPARAGINE SYNTHETASE DOMAIN-CONTAINING PROTEIN 1"/>
    <property type="match status" value="1"/>
</dbReference>
<dbReference type="OrthoDB" id="10252281at2759"/>
<evidence type="ECO:0000256" key="1">
    <source>
        <dbReference type="ARBA" id="ARBA00022605"/>
    </source>
</evidence>
<dbReference type="InterPro" id="IPR017932">
    <property type="entry name" value="GATase_2_dom"/>
</dbReference>
<dbReference type="InterPro" id="IPR029055">
    <property type="entry name" value="Ntn_hydrolases_N"/>
</dbReference>
<evidence type="ECO:0000256" key="3">
    <source>
        <dbReference type="ARBA" id="ARBA00022962"/>
    </source>
</evidence>
<dbReference type="CDD" id="cd03766">
    <property type="entry name" value="Gn_AT_II_novel"/>
    <property type="match status" value="1"/>
</dbReference>
<dbReference type="Pfam" id="PF00733">
    <property type="entry name" value="Asn_synthase"/>
    <property type="match status" value="2"/>
</dbReference>
<dbReference type="PANTHER" id="PTHR45937">
    <property type="entry name" value="ASPARAGINE SYNTHETASE DOMAIN-CONTAINING PROTEIN 1"/>
    <property type="match status" value="1"/>
</dbReference>
<dbReference type="STRING" id="1745343.A0A2J6PUF3"/>
<dbReference type="SUPFAM" id="SSF56235">
    <property type="entry name" value="N-terminal nucleophile aminohydrolases (Ntn hydrolases)"/>
    <property type="match status" value="1"/>
</dbReference>
<dbReference type="PROSITE" id="PS51278">
    <property type="entry name" value="GATASE_TYPE_2"/>
    <property type="match status" value="1"/>
</dbReference>